<dbReference type="SUPFAM" id="SSF51445">
    <property type="entry name" value="(Trans)glycosidases"/>
    <property type="match status" value="1"/>
</dbReference>
<dbReference type="GO" id="GO:0033907">
    <property type="term" value="F:beta-D-fucosidase activity"/>
    <property type="evidence" value="ECO:0007669"/>
    <property type="project" value="UniProtKB-ARBA"/>
</dbReference>
<keyword evidence="5" id="KW-0325">Glycoprotein</keyword>
<evidence type="ECO:0000256" key="5">
    <source>
        <dbReference type="ARBA" id="ARBA00023180"/>
    </source>
</evidence>
<dbReference type="EMBL" id="CM008052">
    <property type="protein sequence ID" value="PVH35446.1"/>
    <property type="molecule type" value="Genomic_DNA"/>
</dbReference>
<keyword evidence="2 7" id="KW-0732">Signal</keyword>
<evidence type="ECO:0000256" key="6">
    <source>
        <dbReference type="RuleBase" id="RU003690"/>
    </source>
</evidence>
<dbReference type="InterPro" id="IPR001360">
    <property type="entry name" value="Glyco_hydro_1"/>
</dbReference>
<dbReference type="Proteomes" id="UP000243499">
    <property type="component" value="Chromosome 7"/>
</dbReference>
<evidence type="ECO:0000256" key="2">
    <source>
        <dbReference type="ARBA" id="ARBA00022729"/>
    </source>
</evidence>
<evidence type="ECO:0000256" key="7">
    <source>
        <dbReference type="SAM" id="SignalP"/>
    </source>
</evidence>
<comment type="similarity">
    <text evidence="1 6">Belongs to the glycosyl hydrolase 1 family.</text>
</comment>
<dbReference type="GO" id="GO:0008422">
    <property type="term" value="F:beta-glucosidase activity"/>
    <property type="evidence" value="ECO:0007669"/>
    <property type="project" value="TreeGrafter"/>
</dbReference>
<name>A0A2T8ICR8_9POAL</name>
<dbReference type="PANTHER" id="PTHR10353">
    <property type="entry name" value="GLYCOSYL HYDROLASE"/>
    <property type="match status" value="1"/>
</dbReference>
<dbReference type="AlphaFoldDB" id="A0A2T8ICR8"/>
<reference evidence="8" key="1">
    <citation type="submission" date="2018-04" db="EMBL/GenBank/DDBJ databases">
        <title>WGS assembly of Panicum hallii.</title>
        <authorList>
            <person name="Lovell J."/>
            <person name="Jenkins J."/>
            <person name="Lowry D."/>
            <person name="Mamidi S."/>
            <person name="Sreedasyam A."/>
            <person name="Weng X."/>
            <person name="Barry K."/>
            <person name="Bonette J."/>
            <person name="Campitelli B."/>
            <person name="Daum C."/>
            <person name="Gordon S."/>
            <person name="Gould B."/>
            <person name="Lipzen A."/>
            <person name="Macqueen A."/>
            <person name="Palacio-Mejia J."/>
            <person name="Plott C."/>
            <person name="Shakirov E."/>
            <person name="Shu S."/>
            <person name="Yoshinaga Y."/>
            <person name="Zane M."/>
            <person name="Rokhsar D."/>
            <person name="Grimwood J."/>
            <person name="Schmutz J."/>
            <person name="Juenger T."/>
        </authorList>
    </citation>
    <scope>NUCLEOTIDE SEQUENCE [LARGE SCALE GENOMIC DNA]</scope>
    <source>
        <strain evidence="8">FIL2</strain>
    </source>
</reference>
<dbReference type="Gramene" id="PVH35446">
    <property type="protein sequence ID" value="PVH35446"/>
    <property type="gene ID" value="PAHAL_7G187800"/>
</dbReference>
<feature type="signal peptide" evidence="7">
    <location>
        <begin position="1"/>
        <end position="18"/>
    </location>
</feature>
<protein>
    <submittedName>
        <fullName evidence="8">Uncharacterized protein</fullName>
    </submittedName>
</protein>
<evidence type="ECO:0000256" key="1">
    <source>
        <dbReference type="ARBA" id="ARBA00010838"/>
    </source>
</evidence>
<dbReference type="FunFam" id="3.20.20.80:FF:000020">
    <property type="entry name" value="Beta-glucosidase 12"/>
    <property type="match status" value="1"/>
</dbReference>
<sequence length="522" mass="58626">MLGRLLLQLLLLAAASDAYDGGAGQPPISRRSFPEGFIFGTASAAYQMALLCSHAVRGRCNGRGQRAEHLGHLYSSAPRNAYTSIISLDKIADRSNGDVAVDSYHLYKHITETSDLPKNAGRCFSISWSRILPNGSLSGGVNREGVRYYNNLIDELLLRGVQPFVTLFHWDTPQALEDKYGAFLSPNIINDYKDYAEVCFKEFGDRVKHWITFNEPWSFCTTGYASGMFAPGRCSPWEQGKCSAGDSGKEPYTVCHHQILAHAETVRLYKEKYQAAQKGNIGITLVSNWFVPFSRSKSNDDAARRAIDFMLGWFMDPLTRGDYPLSMRTIVGNRLPQFTKEQSELVKGAFDFIGLNHYTTNYADNYPPSNGLNVTYDTDARANLTGIRNGVPIGPQAASSWLFVYPQGFRELLLYVKENYGNPTVYITENGIDEDNNQSLSLQEALKDDARIEFHRKHLLALQSAVSDGANVKGYFAWSLLDNFEWASGYTVRFAINFVDYNDGLKRHPKSSSHWFTEFLKK</sequence>
<gene>
    <name evidence="8" type="ORF">PAHAL_7G187800</name>
</gene>
<dbReference type="Gene3D" id="3.20.20.80">
    <property type="entry name" value="Glycosidases"/>
    <property type="match status" value="1"/>
</dbReference>
<dbReference type="InterPro" id="IPR017853">
    <property type="entry name" value="GH"/>
</dbReference>
<feature type="chain" id="PRO_5015705159" evidence="7">
    <location>
        <begin position="19"/>
        <end position="522"/>
    </location>
</feature>
<keyword evidence="3" id="KW-0378">Hydrolase</keyword>
<evidence type="ECO:0000313" key="8">
    <source>
        <dbReference type="EMBL" id="PVH35446.1"/>
    </source>
</evidence>
<evidence type="ECO:0000256" key="4">
    <source>
        <dbReference type="ARBA" id="ARBA00023157"/>
    </source>
</evidence>
<evidence type="ECO:0000256" key="3">
    <source>
        <dbReference type="ARBA" id="ARBA00022801"/>
    </source>
</evidence>
<dbReference type="GO" id="GO:0005975">
    <property type="term" value="P:carbohydrate metabolic process"/>
    <property type="evidence" value="ECO:0007669"/>
    <property type="project" value="InterPro"/>
</dbReference>
<proteinExistence type="inferred from homology"/>
<dbReference type="GO" id="GO:0004565">
    <property type="term" value="F:beta-galactosidase activity"/>
    <property type="evidence" value="ECO:0007669"/>
    <property type="project" value="UniProtKB-ARBA"/>
</dbReference>
<accession>A0A2T8ICR8</accession>
<dbReference type="PRINTS" id="PR00131">
    <property type="entry name" value="GLHYDRLASE1"/>
</dbReference>
<dbReference type="Pfam" id="PF00232">
    <property type="entry name" value="Glyco_hydro_1"/>
    <property type="match status" value="1"/>
</dbReference>
<organism evidence="8">
    <name type="scientific">Panicum hallii</name>
    <dbReference type="NCBI Taxonomy" id="206008"/>
    <lineage>
        <taxon>Eukaryota</taxon>
        <taxon>Viridiplantae</taxon>
        <taxon>Streptophyta</taxon>
        <taxon>Embryophyta</taxon>
        <taxon>Tracheophyta</taxon>
        <taxon>Spermatophyta</taxon>
        <taxon>Magnoliopsida</taxon>
        <taxon>Liliopsida</taxon>
        <taxon>Poales</taxon>
        <taxon>Poaceae</taxon>
        <taxon>PACMAD clade</taxon>
        <taxon>Panicoideae</taxon>
        <taxon>Panicodae</taxon>
        <taxon>Paniceae</taxon>
        <taxon>Panicinae</taxon>
        <taxon>Panicum</taxon>
        <taxon>Panicum sect. Panicum</taxon>
    </lineage>
</organism>
<dbReference type="PANTHER" id="PTHR10353:SF154">
    <property type="entry name" value="BETA-GLUCOSIDASE 9-RELATED"/>
    <property type="match status" value="1"/>
</dbReference>
<keyword evidence="4" id="KW-1015">Disulfide bond</keyword>